<comment type="caution">
    <text evidence="1">The sequence shown here is derived from an EMBL/GenBank/DDBJ whole genome shotgun (WGS) entry which is preliminary data.</text>
</comment>
<dbReference type="AlphaFoldDB" id="A0A7K0EIS3"/>
<name>A0A7K0EIS3_9BACT</name>
<dbReference type="Proteomes" id="UP000441754">
    <property type="component" value="Unassembled WGS sequence"/>
</dbReference>
<evidence type="ECO:0000313" key="2">
    <source>
        <dbReference type="Proteomes" id="UP000441754"/>
    </source>
</evidence>
<dbReference type="EMBL" id="WJXZ01000006">
    <property type="protein sequence ID" value="MRS61749.1"/>
    <property type="molecule type" value="Genomic_DNA"/>
</dbReference>
<gene>
    <name evidence="1" type="ORF">GJJ30_10665</name>
</gene>
<evidence type="ECO:0000313" key="1">
    <source>
        <dbReference type="EMBL" id="MRS61749.1"/>
    </source>
</evidence>
<accession>A0A7K0EIS3</accession>
<keyword evidence="2" id="KW-1185">Reference proteome</keyword>
<reference evidence="1 2" key="1">
    <citation type="journal article" date="2018" name="Antonie Van Leeuwenhoek">
        <title>Larkinella terrae sp. nov., isolated from soil on Jeju Island, South Korea.</title>
        <authorList>
            <person name="Ten L.N."/>
            <person name="Jeon J."/>
            <person name="Park S.J."/>
            <person name="Park S."/>
            <person name="Lee S.Y."/>
            <person name="Kim M.K."/>
            <person name="Jung H.Y."/>
        </authorList>
    </citation>
    <scope>NUCLEOTIDE SEQUENCE [LARGE SCALE GENOMIC DNA]</scope>
    <source>
        <strain evidence="1 2">KCTC 52001</strain>
    </source>
</reference>
<protein>
    <submittedName>
        <fullName evidence="1">Uncharacterized protein</fullName>
    </submittedName>
</protein>
<dbReference type="RefSeq" id="WP_154175142.1">
    <property type="nucleotide sequence ID" value="NZ_WJXZ01000006.1"/>
</dbReference>
<proteinExistence type="predicted"/>
<sequence>MNALPICALLAGLALLIAYPQAYAVVMSVSGLVMLWIVGWDNCKAMKR</sequence>
<organism evidence="1 2">
    <name type="scientific">Larkinella terrae</name>
    <dbReference type="NCBI Taxonomy" id="2025311"/>
    <lineage>
        <taxon>Bacteria</taxon>
        <taxon>Pseudomonadati</taxon>
        <taxon>Bacteroidota</taxon>
        <taxon>Cytophagia</taxon>
        <taxon>Cytophagales</taxon>
        <taxon>Spirosomataceae</taxon>
        <taxon>Larkinella</taxon>
    </lineage>
</organism>